<sequence>MKYAILRIKGKQYRVSDKDEIVVDRLEGNPEAEVLLLVEDGKVKIGKPKVSGVKVDLKVINKDEKGEKIKILKYKAKSRYRRRIGFRSVNTRILVNKILS</sequence>
<dbReference type="GO" id="GO:1990904">
    <property type="term" value="C:ribonucleoprotein complex"/>
    <property type="evidence" value="ECO:0007669"/>
    <property type="project" value="UniProtKB-KW"/>
</dbReference>
<protein>
    <recommendedName>
        <fullName evidence="4">Large ribosomal subunit protein bL21</fullName>
    </recommendedName>
</protein>
<comment type="function">
    <text evidence="4 5">This protein binds to 23S rRNA in the presence of protein L20.</text>
</comment>
<comment type="caution">
    <text evidence="6">The sequence shown here is derived from an EMBL/GenBank/DDBJ whole genome shotgun (WGS) entry which is preliminary data.</text>
</comment>
<gene>
    <name evidence="4" type="primary">rplU</name>
    <name evidence="6" type="ORF">A2893_05140</name>
</gene>
<organism evidence="6 7">
    <name type="scientific">Candidatus Woesebacteria bacterium RIFCSPLOWO2_01_FULL_39_25</name>
    <dbReference type="NCBI Taxonomy" id="1802521"/>
    <lineage>
        <taxon>Bacteria</taxon>
        <taxon>Candidatus Woeseibacteriota</taxon>
    </lineage>
</organism>
<dbReference type="STRING" id="1802521.A2893_05140"/>
<dbReference type="InterPro" id="IPR036164">
    <property type="entry name" value="bL21-like_sf"/>
</dbReference>
<accession>A0A1F8BLW7</accession>
<evidence type="ECO:0000256" key="4">
    <source>
        <dbReference type="HAMAP-Rule" id="MF_01363"/>
    </source>
</evidence>
<dbReference type="GO" id="GO:0005840">
    <property type="term" value="C:ribosome"/>
    <property type="evidence" value="ECO:0007669"/>
    <property type="project" value="UniProtKB-KW"/>
</dbReference>
<dbReference type="GO" id="GO:0005737">
    <property type="term" value="C:cytoplasm"/>
    <property type="evidence" value="ECO:0007669"/>
    <property type="project" value="UniProtKB-ARBA"/>
</dbReference>
<reference evidence="6 7" key="1">
    <citation type="journal article" date="2016" name="Nat. Commun.">
        <title>Thousands of microbial genomes shed light on interconnected biogeochemical processes in an aquifer system.</title>
        <authorList>
            <person name="Anantharaman K."/>
            <person name="Brown C.T."/>
            <person name="Hug L.A."/>
            <person name="Sharon I."/>
            <person name="Castelle C.J."/>
            <person name="Probst A.J."/>
            <person name="Thomas B.C."/>
            <person name="Singh A."/>
            <person name="Wilkins M.J."/>
            <person name="Karaoz U."/>
            <person name="Brodie E.L."/>
            <person name="Williams K.H."/>
            <person name="Hubbard S.S."/>
            <person name="Banfield J.F."/>
        </authorList>
    </citation>
    <scope>NUCLEOTIDE SEQUENCE [LARGE SCALE GENOMIC DNA]</scope>
</reference>
<evidence type="ECO:0000313" key="6">
    <source>
        <dbReference type="EMBL" id="OGM65012.1"/>
    </source>
</evidence>
<dbReference type="SUPFAM" id="SSF141091">
    <property type="entry name" value="L21p-like"/>
    <property type="match status" value="1"/>
</dbReference>
<dbReference type="NCBIfam" id="TIGR00061">
    <property type="entry name" value="L21"/>
    <property type="match status" value="1"/>
</dbReference>
<evidence type="ECO:0000256" key="3">
    <source>
        <dbReference type="ARBA" id="ARBA00023274"/>
    </source>
</evidence>
<dbReference type="PANTHER" id="PTHR21349">
    <property type="entry name" value="50S RIBOSOMAL PROTEIN L21"/>
    <property type="match status" value="1"/>
</dbReference>
<dbReference type="PANTHER" id="PTHR21349:SF0">
    <property type="entry name" value="LARGE RIBOSOMAL SUBUNIT PROTEIN BL21M"/>
    <property type="match status" value="1"/>
</dbReference>
<dbReference type="EMBL" id="MGHH01000007">
    <property type="protein sequence ID" value="OGM65012.1"/>
    <property type="molecule type" value="Genomic_DNA"/>
</dbReference>
<dbReference type="AlphaFoldDB" id="A0A1F8BLW7"/>
<dbReference type="GO" id="GO:0006412">
    <property type="term" value="P:translation"/>
    <property type="evidence" value="ECO:0007669"/>
    <property type="project" value="UniProtKB-UniRule"/>
</dbReference>
<dbReference type="GO" id="GO:0003735">
    <property type="term" value="F:structural constituent of ribosome"/>
    <property type="evidence" value="ECO:0007669"/>
    <property type="project" value="InterPro"/>
</dbReference>
<dbReference type="GO" id="GO:0019843">
    <property type="term" value="F:rRNA binding"/>
    <property type="evidence" value="ECO:0007669"/>
    <property type="project" value="UniProtKB-UniRule"/>
</dbReference>
<comment type="subunit">
    <text evidence="4">Part of the 50S ribosomal subunit. Contacts protein L20.</text>
</comment>
<name>A0A1F8BLW7_9BACT</name>
<keyword evidence="4 5" id="KW-0699">rRNA-binding</keyword>
<proteinExistence type="inferred from homology"/>
<keyword evidence="2 4" id="KW-0689">Ribosomal protein</keyword>
<keyword evidence="4 5" id="KW-0694">RNA-binding</keyword>
<dbReference type="HAMAP" id="MF_01363">
    <property type="entry name" value="Ribosomal_bL21"/>
    <property type="match status" value="1"/>
</dbReference>
<evidence type="ECO:0000256" key="5">
    <source>
        <dbReference type="RuleBase" id="RU000562"/>
    </source>
</evidence>
<evidence type="ECO:0000256" key="2">
    <source>
        <dbReference type="ARBA" id="ARBA00022980"/>
    </source>
</evidence>
<dbReference type="Pfam" id="PF00829">
    <property type="entry name" value="Ribosomal_L21p"/>
    <property type="match status" value="1"/>
</dbReference>
<evidence type="ECO:0000256" key="1">
    <source>
        <dbReference type="ARBA" id="ARBA00008563"/>
    </source>
</evidence>
<dbReference type="InterPro" id="IPR001787">
    <property type="entry name" value="Ribosomal_bL21"/>
</dbReference>
<dbReference type="InterPro" id="IPR028909">
    <property type="entry name" value="bL21-like"/>
</dbReference>
<evidence type="ECO:0000313" key="7">
    <source>
        <dbReference type="Proteomes" id="UP000176725"/>
    </source>
</evidence>
<keyword evidence="3 4" id="KW-0687">Ribonucleoprotein</keyword>
<comment type="similarity">
    <text evidence="1 4 5">Belongs to the bacterial ribosomal protein bL21 family.</text>
</comment>
<dbReference type="Proteomes" id="UP000176725">
    <property type="component" value="Unassembled WGS sequence"/>
</dbReference>